<dbReference type="Pfam" id="PF13091">
    <property type="entry name" value="PLDc_2"/>
    <property type="match status" value="1"/>
</dbReference>
<dbReference type="GO" id="GO:0034587">
    <property type="term" value="P:piRNA processing"/>
    <property type="evidence" value="ECO:0007669"/>
    <property type="project" value="TreeGrafter"/>
</dbReference>
<dbReference type="AlphaFoldDB" id="B4MW06"/>
<evidence type="ECO:0000313" key="9">
    <source>
        <dbReference type="Proteomes" id="UP000007798"/>
    </source>
</evidence>
<dbReference type="EMBL" id="CH963857">
    <property type="protein sequence ID" value="EDW75876.1"/>
    <property type="molecule type" value="Genomic_DNA"/>
</dbReference>
<keyword evidence="3" id="KW-0443">Lipid metabolism</keyword>
<reference evidence="8 9" key="1">
    <citation type="journal article" date="2007" name="Nature">
        <title>Evolution of genes and genomes on the Drosophila phylogeny.</title>
        <authorList>
            <consortium name="Drosophila 12 Genomes Consortium"/>
            <person name="Clark A.G."/>
            <person name="Eisen M.B."/>
            <person name="Smith D.R."/>
            <person name="Bergman C.M."/>
            <person name="Oliver B."/>
            <person name="Markow T.A."/>
            <person name="Kaufman T.C."/>
            <person name="Kellis M."/>
            <person name="Gelbart W."/>
            <person name="Iyer V.N."/>
            <person name="Pollard D.A."/>
            <person name="Sackton T.B."/>
            <person name="Larracuente A.M."/>
            <person name="Singh N.D."/>
            <person name="Abad J.P."/>
            <person name="Abt D.N."/>
            <person name="Adryan B."/>
            <person name="Aguade M."/>
            <person name="Akashi H."/>
            <person name="Anderson W.W."/>
            <person name="Aquadro C.F."/>
            <person name="Ardell D.H."/>
            <person name="Arguello R."/>
            <person name="Artieri C.G."/>
            <person name="Barbash D.A."/>
            <person name="Barker D."/>
            <person name="Barsanti P."/>
            <person name="Batterham P."/>
            <person name="Batzoglou S."/>
            <person name="Begun D."/>
            <person name="Bhutkar A."/>
            <person name="Blanco E."/>
            <person name="Bosak S.A."/>
            <person name="Bradley R.K."/>
            <person name="Brand A.D."/>
            <person name="Brent M.R."/>
            <person name="Brooks A.N."/>
            <person name="Brown R.H."/>
            <person name="Butlin R.K."/>
            <person name="Caggese C."/>
            <person name="Calvi B.R."/>
            <person name="Bernardo de Carvalho A."/>
            <person name="Caspi A."/>
            <person name="Castrezana S."/>
            <person name="Celniker S.E."/>
            <person name="Chang J.L."/>
            <person name="Chapple C."/>
            <person name="Chatterji S."/>
            <person name="Chinwalla A."/>
            <person name="Civetta A."/>
            <person name="Clifton S.W."/>
            <person name="Comeron J.M."/>
            <person name="Costello J.C."/>
            <person name="Coyne J.A."/>
            <person name="Daub J."/>
            <person name="David R.G."/>
            <person name="Delcher A.L."/>
            <person name="Delehaunty K."/>
            <person name="Do C.B."/>
            <person name="Ebling H."/>
            <person name="Edwards K."/>
            <person name="Eickbush T."/>
            <person name="Evans J.D."/>
            <person name="Filipski A."/>
            <person name="Findeiss S."/>
            <person name="Freyhult E."/>
            <person name="Fulton L."/>
            <person name="Fulton R."/>
            <person name="Garcia A.C."/>
            <person name="Gardiner A."/>
            <person name="Garfield D.A."/>
            <person name="Garvin B.E."/>
            <person name="Gibson G."/>
            <person name="Gilbert D."/>
            <person name="Gnerre S."/>
            <person name="Godfrey J."/>
            <person name="Good R."/>
            <person name="Gotea V."/>
            <person name="Gravely B."/>
            <person name="Greenberg A.J."/>
            <person name="Griffiths-Jones S."/>
            <person name="Gross S."/>
            <person name="Guigo R."/>
            <person name="Gustafson E.A."/>
            <person name="Haerty W."/>
            <person name="Hahn M.W."/>
            <person name="Halligan D.L."/>
            <person name="Halpern A.L."/>
            <person name="Halter G.M."/>
            <person name="Han M.V."/>
            <person name="Heger A."/>
            <person name="Hillier L."/>
            <person name="Hinrichs A.S."/>
            <person name="Holmes I."/>
            <person name="Hoskins R.A."/>
            <person name="Hubisz M.J."/>
            <person name="Hultmark D."/>
            <person name="Huntley M.A."/>
            <person name="Jaffe D.B."/>
            <person name="Jagadeeshan S."/>
            <person name="Jeck W.R."/>
            <person name="Johnson J."/>
            <person name="Jones C.D."/>
            <person name="Jordan W.C."/>
            <person name="Karpen G.H."/>
            <person name="Kataoka E."/>
            <person name="Keightley P.D."/>
            <person name="Kheradpour P."/>
            <person name="Kirkness E.F."/>
            <person name="Koerich L.B."/>
            <person name="Kristiansen K."/>
            <person name="Kudrna D."/>
            <person name="Kulathinal R.J."/>
            <person name="Kumar S."/>
            <person name="Kwok R."/>
            <person name="Lander E."/>
            <person name="Langley C.H."/>
            <person name="Lapoint R."/>
            <person name="Lazzaro B.P."/>
            <person name="Lee S.J."/>
            <person name="Levesque L."/>
            <person name="Li R."/>
            <person name="Lin C.F."/>
            <person name="Lin M.F."/>
            <person name="Lindblad-Toh K."/>
            <person name="Llopart A."/>
            <person name="Long M."/>
            <person name="Low L."/>
            <person name="Lozovsky E."/>
            <person name="Lu J."/>
            <person name="Luo M."/>
            <person name="Machado C.A."/>
            <person name="Makalowski W."/>
            <person name="Marzo M."/>
            <person name="Matsuda M."/>
            <person name="Matzkin L."/>
            <person name="McAllister B."/>
            <person name="McBride C.S."/>
            <person name="McKernan B."/>
            <person name="McKernan K."/>
            <person name="Mendez-Lago M."/>
            <person name="Minx P."/>
            <person name="Mollenhauer M.U."/>
            <person name="Montooth K."/>
            <person name="Mount S.M."/>
            <person name="Mu X."/>
            <person name="Myers E."/>
            <person name="Negre B."/>
            <person name="Newfeld S."/>
            <person name="Nielsen R."/>
            <person name="Noor M.A."/>
            <person name="O'Grady P."/>
            <person name="Pachter L."/>
            <person name="Papaceit M."/>
            <person name="Parisi M.J."/>
            <person name="Parisi M."/>
            <person name="Parts L."/>
            <person name="Pedersen J.S."/>
            <person name="Pesole G."/>
            <person name="Phillippy A.M."/>
            <person name="Ponting C.P."/>
            <person name="Pop M."/>
            <person name="Porcelli D."/>
            <person name="Powell J.R."/>
            <person name="Prohaska S."/>
            <person name="Pruitt K."/>
            <person name="Puig M."/>
            <person name="Quesneville H."/>
            <person name="Ram K.R."/>
            <person name="Rand D."/>
            <person name="Rasmussen M.D."/>
            <person name="Reed L.K."/>
            <person name="Reenan R."/>
            <person name="Reily A."/>
            <person name="Remington K.A."/>
            <person name="Rieger T.T."/>
            <person name="Ritchie M.G."/>
            <person name="Robin C."/>
            <person name="Rogers Y.H."/>
            <person name="Rohde C."/>
            <person name="Rozas J."/>
            <person name="Rubenfield M.J."/>
            <person name="Ruiz A."/>
            <person name="Russo S."/>
            <person name="Salzberg S.L."/>
            <person name="Sanchez-Gracia A."/>
            <person name="Saranga D.J."/>
            <person name="Sato H."/>
            <person name="Schaeffer S.W."/>
            <person name="Schatz M.C."/>
            <person name="Schlenke T."/>
            <person name="Schwartz R."/>
            <person name="Segarra C."/>
            <person name="Singh R.S."/>
            <person name="Sirot L."/>
            <person name="Sirota M."/>
            <person name="Sisneros N.B."/>
            <person name="Smith C.D."/>
            <person name="Smith T.F."/>
            <person name="Spieth J."/>
            <person name="Stage D.E."/>
            <person name="Stark A."/>
            <person name="Stephan W."/>
            <person name="Strausberg R.L."/>
            <person name="Strempel S."/>
            <person name="Sturgill D."/>
            <person name="Sutton G."/>
            <person name="Sutton G.G."/>
            <person name="Tao W."/>
            <person name="Teichmann S."/>
            <person name="Tobari Y.N."/>
            <person name="Tomimura Y."/>
            <person name="Tsolas J.M."/>
            <person name="Valente V.L."/>
            <person name="Venter E."/>
            <person name="Venter J.C."/>
            <person name="Vicario S."/>
            <person name="Vieira F.G."/>
            <person name="Vilella A.J."/>
            <person name="Villasante A."/>
            <person name="Walenz B."/>
            <person name="Wang J."/>
            <person name="Wasserman M."/>
            <person name="Watts T."/>
            <person name="Wilson D."/>
            <person name="Wilson R.K."/>
            <person name="Wing R.A."/>
            <person name="Wolfner M.F."/>
            <person name="Wong A."/>
            <person name="Wong G.K."/>
            <person name="Wu C.I."/>
            <person name="Wu G."/>
            <person name="Yamamoto D."/>
            <person name="Yang H.P."/>
            <person name="Yang S.P."/>
            <person name="Yorke J.A."/>
            <person name="Yoshida K."/>
            <person name="Zdobnov E."/>
            <person name="Zhang P."/>
            <person name="Zhang Y."/>
            <person name="Zimin A.V."/>
            <person name="Baldwin J."/>
            <person name="Abdouelleil A."/>
            <person name="Abdulkadir J."/>
            <person name="Abebe A."/>
            <person name="Abera B."/>
            <person name="Abreu J."/>
            <person name="Acer S.C."/>
            <person name="Aftuck L."/>
            <person name="Alexander A."/>
            <person name="An P."/>
            <person name="Anderson E."/>
            <person name="Anderson S."/>
            <person name="Arachi H."/>
            <person name="Azer M."/>
            <person name="Bachantsang P."/>
            <person name="Barry A."/>
            <person name="Bayul T."/>
            <person name="Berlin A."/>
            <person name="Bessette D."/>
            <person name="Bloom T."/>
            <person name="Blye J."/>
            <person name="Boguslavskiy L."/>
            <person name="Bonnet C."/>
            <person name="Boukhgalter B."/>
            <person name="Bourzgui I."/>
            <person name="Brown A."/>
            <person name="Cahill P."/>
            <person name="Channer S."/>
            <person name="Cheshatsang Y."/>
            <person name="Chuda L."/>
            <person name="Citroen M."/>
            <person name="Collymore A."/>
            <person name="Cooke P."/>
            <person name="Costello M."/>
            <person name="D'Aco K."/>
            <person name="Daza R."/>
            <person name="De Haan G."/>
            <person name="DeGray S."/>
            <person name="DeMaso C."/>
            <person name="Dhargay N."/>
            <person name="Dooley K."/>
            <person name="Dooley E."/>
            <person name="Doricent M."/>
            <person name="Dorje P."/>
            <person name="Dorjee K."/>
            <person name="Dupes A."/>
            <person name="Elong R."/>
            <person name="Falk J."/>
            <person name="Farina A."/>
            <person name="Faro S."/>
            <person name="Ferguson D."/>
            <person name="Fisher S."/>
            <person name="Foley C.D."/>
            <person name="Franke A."/>
            <person name="Friedrich D."/>
            <person name="Gadbois L."/>
            <person name="Gearin G."/>
            <person name="Gearin C.R."/>
            <person name="Giannoukos G."/>
            <person name="Goode T."/>
            <person name="Graham J."/>
            <person name="Grandbois E."/>
            <person name="Grewal S."/>
            <person name="Gyaltsen K."/>
            <person name="Hafez N."/>
            <person name="Hagos B."/>
            <person name="Hall J."/>
            <person name="Henson C."/>
            <person name="Hollinger A."/>
            <person name="Honan T."/>
            <person name="Huard M.D."/>
            <person name="Hughes L."/>
            <person name="Hurhula B."/>
            <person name="Husby M.E."/>
            <person name="Kamat A."/>
            <person name="Kanga B."/>
            <person name="Kashin S."/>
            <person name="Khazanovich D."/>
            <person name="Kisner P."/>
            <person name="Lance K."/>
            <person name="Lara M."/>
            <person name="Lee W."/>
            <person name="Lennon N."/>
            <person name="Letendre F."/>
            <person name="LeVine R."/>
            <person name="Lipovsky A."/>
            <person name="Liu X."/>
            <person name="Liu J."/>
            <person name="Liu S."/>
            <person name="Lokyitsang T."/>
            <person name="Lokyitsang Y."/>
            <person name="Lubonja R."/>
            <person name="Lui A."/>
            <person name="MacDonald P."/>
            <person name="Magnisalis V."/>
            <person name="Maru K."/>
            <person name="Matthews C."/>
            <person name="McCusker W."/>
            <person name="McDonough S."/>
            <person name="Mehta T."/>
            <person name="Meldrim J."/>
            <person name="Meneus L."/>
            <person name="Mihai O."/>
            <person name="Mihalev A."/>
            <person name="Mihova T."/>
            <person name="Mittelman R."/>
            <person name="Mlenga V."/>
            <person name="Montmayeur A."/>
            <person name="Mulrain L."/>
            <person name="Navidi A."/>
            <person name="Naylor J."/>
            <person name="Negash T."/>
            <person name="Nguyen T."/>
            <person name="Nguyen N."/>
            <person name="Nicol R."/>
            <person name="Norbu C."/>
            <person name="Norbu N."/>
            <person name="Novod N."/>
            <person name="O'Neill B."/>
            <person name="Osman S."/>
            <person name="Markiewicz E."/>
            <person name="Oyono O.L."/>
            <person name="Patti C."/>
            <person name="Phunkhang P."/>
            <person name="Pierre F."/>
            <person name="Priest M."/>
            <person name="Raghuraman S."/>
            <person name="Rege F."/>
            <person name="Reyes R."/>
            <person name="Rise C."/>
            <person name="Rogov P."/>
            <person name="Ross K."/>
            <person name="Ryan E."/>
            <person name="Settipalli S."/>
            <person name="Shea T."/>
            <person name="Sherpa N."/>
            <person name="Shi L."/>
            <person name="Shih D."/>
            <person name="Sparrow T."/>
            <person name="Spaulding J."/>
            <person name="Stalker J."/>
            <person name="Stange-Thomann N."/>
            <person name="Stavropoulos S."/>
            <person name="Stone C."/>
            <person name="Strader C."/>
            <person name="Tesfaye S."/>
            <person name="Thomson T."/>
            <person name="Thoulutsang Y."/>
            <person name="Thoulutsang D."/>
            <person name="Topham K."/>
            <person name="Topping I."/>
            <person name="Tsamla T."/>
            <person name="Vassiliev H."/>
            <person name="Vo A."/>
            <person name="Wangchuk T."/>
            <person name="Wangdi T."/>
            <person name="Weiand M."/>
            <person name="Wilkinson J."/>
            <person name="Wilson A."/>
            <person name="Yadav S."/>
            <person name="Young G."/>
            <person name="Yu Q."/>
            <person name="Zembek L."/>
            <person name="Zhong D."/>
            <person name="Zimmer A."/>
            <person name="Zwirko Z."/>
            <person name="Jaffe D.B."/>
            <person name="Alvarez P."/>
            <person name="Brockman W."/>
            <person name="Butler J."/>
            <person name="Chin C."/>
            <person name="Gnerre S."/>
            <person name="Grabherr M."/>
            <person name="Kleber M."/>
            <person name="Mauceli E."/>
            <person name="MacCallum I."/>
        </authorList>
    </citation>
    <scope>NUCLEOTIDE SEQUENCE [LARGE SCALE GENOMIC DNA]</scope>
    <source>
        <strain evidence="9">Tucson 14030-0811.24</strain>
    </source>
</reference>
<dbReference type="OrthoDB" id="5205528at2759"/>
<dbReference type="KEGG" id="dwi:6642584"/>
<dbReference type="InterPro" id="IPR051406">
    <property type="entry name" value="PLD_domain"/>
</dbReference>
<evidence type="ECO:0000313" key="8">
    <source>
        <dbReference type="EMBL" id="EDW75876.1"/>
    </source>
</evidence>
<accession>B4MW06</accession>
<dbReference type="HOGENOM" id="CLU_080814_0_1_1"/>
<keyword evidence="9" id="KW-1185">Reference proteome</keyword>
<evidence type="ECO:0000259" key="7">
    <source>
        <dbReference type="Pfam" id="PF13091"/>
    </source>
</evidence>
<evidence type="ECO:0000256" key="3">
    <source>
        <dbReference type="ARBA" id="ARBA00023098"/>
    </source>
</evidence>
<organism evidence="8 9">
    <name type="scientific">Drosophila willistoni</name>
    <name type="common">Fruit fly</name>
    <dbReference type="NCBI Taxonomy" id="7260"/>
    <lineage>
        <taxon>Eukaryota</taxon>
        <taxon>Metazoa</taxon>
        <taxon>Ecdysozoa</taxon>
        <taxon>Arthropoda</taxon>
        <taxon>Hexapoda</taxon>
        <taxon>Insecta</taxon>
        <taxon>Pterygota</taxon>
        <taxon>Neoptera</taxon>
        <taxon>Endopterygota</taxon>
        <taxon>Diptera</taxon>
        <taxon>Brachycera</taxon>
        <taxon>Muscomorpha</taxon>
        <taxon>Ephydroidea</taxon>
        <taxon>Drosophilidae</taxon>
        <taxon>Drosophila</taxon>
        <taxon>Sophophora</taxon>
    </lineage>
</organism>
<evidence type="ECO:0000256" key="6">
    <source>
        <dbReference type="ARBA" id="ARBA00043167"/>
    </source>
</evidence>
<proteinExistence type="inferred from homology"/>
<dbReference type="GO" id="GO:0016042">
    <property type="term" value="P:lipid catabolic process"/>
    <property type="evidence" value="ECO:0007669"/>
    <property type="project" value="UniProtKB-KW"/>
</dbReference>
<dbReference type="STRING" id="7260.B4MW06"/>
<feature type="domain" description="Phospholipase D-like" evidence="7">
    <location>
        <begin position="97"/>
        <end position="237"/>
    </location>
</feature>
<dbReference type="FunCoup" id="B4MW06">
    <property type="interactions" value="132"/>
</dbReference>
<evidence type="ECO:0000256" key="5">
    <source>
        <dbReference type="ARBA" id="ARBA00040549"/>
    </source>
</evidence>
<dbReference type="OMA" id="IDIAIYT"/>
<dbReference type="PANTHER" id="PTHR43856:SF1">
    <property type="entry name" value="MITOCHONDRIAL CARDIOLIPIN HYDROLASE"/>
    <property type="match status" value="1"/>
</dbReference>
<dbReference type="InParanoid" id="B4MW06"/>
<dbReference type="GO" id="GO:0016891">
    <property type="term" value="F:RNA endonuclease activity producing 5'-phosphomonoesters, hydrolytic mechanism"/>
    <property type="evidence" value="ECO:0007669"/>
    <property type="project" value="TreeGrafter"/>
</dbReference>
<sequence length="253" mass="28797">MNFPEIIALMKSHPIATVVTIGVASEVIWRTYIYLRKNAFTPKRKVHEVLFFNEKGGSCLAEHLKSSNKKPRPTKFPDSECPNEFCTSKHSNRIAYEMDQAQYSIDLAIYTLTSVTLIEAISRSLERGVIVRLISDHEMVDSTGSQIRTMVGSRIPVRCPDTNSMMHHKFCVIDGEARVNEIIELKKRKHVRPYNSILISGSVNWTRQGLGGNWENCIITSDKVLTKSFQAEFRRMWNAFKSTANTVSAQKKN</sequence>
<dbReference type="Proteomes" id="UP000007798">
    <property type="component" value="Unassembled WGS sequence"/>
</dbReference>
<evidence type="ECO:0000256" key="2">
    <source>
        <dbReference type="ARBA" id="ARBA00022963"/>
    </source>
</evidence>
<dbReference type="SMR" id="B4MW06"/>
<gene>
    <name evidence="8" type="primary">Dwil\GK19043</name>
    <name evidence="8" type="ORF">Dwil_GK19043</name>
</gene>
<evidence type="ECO:0000256" key="4">
    <source>
        <dbReference type="ARBA" id="ARBA00038012"/>
    </source>
</evidence>
<keyword evidence="1" id="KW-0378">Hydrolase</keyword>
<dbReference type="InterPro" id="IPR025202">
    <property type="entry name" value="PLD-like_dom"/>
</dbReference>
<dbReference type="eggNOG" id="ENOG502RXG9">
    <property type="taxonomic scope" value="Eukaryota"/>
</dbReference>
<evidence type="ECO:0000256" key="1">
    <source>
        <dbReference type="ARBA" id="ARBA00022801"/>
    </source>
</evidence>
<keyword evidence="2" id="KW-0442">Lipid degradation</keyword>
<dbReference type="PANTHER" id="PTHR43856">
    <property type="entry name" value="CARDIOLIPIN HYDROLASE"/>
    <property type="match status" value="1"/>
</dbReference>
<dbReference type="Gene3D" id="3.30.870.10">
    <property type="entry name" value="Endonuclease Chain A"/>
    <property type="match status" value="1"/>
</dbReference>
<dbReference type="SUPFAM" id="SSF56024">
    <property type="entry name" value="Phospholipase D/nuclease"/>
    <property type="match status" value="1"/>
</dbReference>
<dbReference type="PhylomeDB" id="B4MW06"/>
<name>B4MW06_DROWI</name>
<protein>
    <recommendedName>
        <fullName evidence="5">Mitochondrial cardiolipin hydrolase</fullName>
    </recommendedName>
    <alternativeName>
        <fullName evidence="6">Mitochondrial phospholipase</fullName>
    </alternativeName>
</protein>
<dbReference type="GO" id="GO:0005739">
    <property type="term" value="C:mitochondrion"/>
    <property type="evidence" value="ECO:0007669"/>
    <property type="project" value="TreeGrafter"/>
</dbReference>
<comment type="similarity">
    <text evidence="4">Belongs to the phospholipase D family. MitoPLD/Zucchini subfamily.</text>
</comment>